<evidence type="ECO:0000313" key="9">
    <source>
        <dbReference type="RefSeq" id="XP_022979072.1"/>
    </source>
</evidence>
<dbReference type="KEGG" id="cmax:111478818"/>
<evidence type="ECO:0000256" key="3">
    <source>
        <dbReference type="ARBA" id="ARBA00022989"/>
    </source>
</evidence>
<evidence type="ECO:0000256" key="1">
    <source>
        <dbReference type="ARBA" id="ARBA00004167"/>
    </source>
</evidence>
<keyword evidence="4 6" id="KW-0472">Membrane</keyword>
<dbReference type="AlphaFoldDB" id="A0A6J1IMT0"/>
<dbReference type="RefSeq" id="XP_022979072.1">
    <property type="nucleotide sequence ID" value="XM_023123304.1"/>
</dbReference>
<accession>A0A6J1IMT0</accession>
<feature type="compositionally biased region" description="Polar residues" evidence="5">
    <location>
        <begin position="236"/>
        <end position="246"/>
    </location>
</feature>
<comment type="subcellular location">
    <subcellularLocation>
        <location evidence="1">Membrane</location>
        <topology evidence="1">Single-pass membrane protein</topology>
    </subcellularLocation>
</comment>
<proteinExistence type="predicted"/>
<protein>
    <submittedName>
        <fullName evidence="9">NDR1/HIN1-like protein 3</fullName>
    </submittedName>
</protein>
<dbReference type="OrthoDB" id="1889094at2759"/>
<evidence type="ECO:0000313" key="8">
    <source>
        <dbReference type="Proteomes" id="UP000504608"/>
    </source>
</evidence>
<organism evidence="8 9">
    <name type="scientific">Cucurbita maxima</name>
    <name type="common">Pumpkin</name>
    <name type="synonym">Winter squash</name>
    <dbReference type="NCBI Taxonomy" id="3661"/>
    <lineage>
        <taxon>Eukaryota</taxon>
        <taxon>Viridiplantae</taxon>
        <taxon>Streptophyta</taxon>
        <taxon>Embryophyta</taxon>
        <taxon>Tracheophyta</taxon>
        <taxon>Spermatophyta</taxon>
        <taxon>Magnoliopsida</taxon>
        <taxon>eudicotyledons</taxon>
        <taxon>Gunneridae</taxon>
        <taxon>Pentapetalae</taxon>
        <taxon>rosids</taxon>
        <taxon>fabids</taxon>
        <taxon>Cucurbitales</taxon>
        <taxon>Cucurbitaceae</taxon>
        <taxon>Cucurbiteae</taxon>
        <taxon>Cucurbita</taxon>
    </lineage>
</organism>
<evidence type="ECO:0000256" key="2">
    <source>
        <dbReference type="ARBA" id="ARBA00022692"/>
    </source>
</evidence>
<dbReference type="Pfam" id="PF03168">
    <property type="entry name" value="LEA_2"/>
    <property type="match status" value="1"/>
</dbReference>
<keyword evidence="2 6" id="KW-0812">Transmembrane</keyword>
<dbReference type="InterPro" id="IPR004864">
    <property type="entry name" value="LEA_2"/>
</dbReference>
<sequence>MANGQPHLNGAFYGPSIPPPSKSYHRPSRGDGGCGCCGCLGCLFNCCCGCIVNLICQIIITVVIVVGIVVFLLWLIFRPNLLQFHAVDASLTQFNFSTANNNLHYNLALNITARNPNRRIGIYYDDVEVSAFYESQRFSTVNLSRFYQGHKNTSLLSPTFVGQHMILLGTDGISSFNSEKSSGIFKIDVKLNLRIRFKFGFVKFGHYKPKINCPLKVPLTSNGTSSSSSSSSSNGVFETTKCSYDL</sequence>
<keyword evidence="8" id="KW-1185">Reference proteome</keyword>
<dbReference type="PANTHER" id="PTHR31415:SF4">
    <property type="entry name" value="NDR1_HIN1-LIKE PROTEIN 3"/>
    <property type="match status" value="1"/>
</dbReference>
<feature type="region of interest" description="Disordered" evidence="5">
    <location>
        <begin position="224"/>
        <end position="246"/>
    </location>
</feature>
<dbReference type="Proteomes" id="UP000504608">
    <property type="component" value="Unplaced"/>
</dbReference>
<dbReference type="InterPro" id="IPR044839">
    <property type="entry name" value="NDR1-like"/>
</dbReference>
<feature type="transmembrane region" description="Helical" evidence="6">
    <location>
        <begin position="51"/>
        <end position="77"/>
    </location>
</feature>
<dbReference type="GO" id="GO:0009506">
    <property type="term" value="C:plasmodesma"/>
    <property type="evidence" value="ECO:0007669"/>
    <property type="project" value="TreeGrafter"/>
</dbReference>
<gene>
    <name evidence="9" type="primary">LOC111478818</name>
</gene>
<feature type="compositionally biased region" description="Low complexity" evidence="5">
    <location>
        <begin position="224"/>
        <end position="235"/>
    </location>
</feature>
<dbReference type="PANTHER" id="PTHR31415">
    <property type="entry name" value="OS05G0367900 PROTEIN"/>
    <property type="match status" value="1"/>
</dbReference>
<dbReference type="GO" id="GO:0005886">
    <property type="term" value="C:plasma membrane"/>
    <property type="evidence" value="ECO:0007669"/>
    <property type="project" value="TreeGrafter"/>
</dbReference>
<evidence type="ECO:0000256" key="4">
    <source>
        <dbReference type="ARBA" id="ARBA00023136"/>
    </source>
</evidence>
<evidence type="ECO:0000256" key="6">
    <source>
        <dbReference type="SAM" id="Phobius"/>
    </source>
</evidence>
<evidence type="ECO:0000256" key="5">
    <source>
        <dbReference type="SAM" id="MobiDB-lite"/>
    </source>
</evidence>
<feature type="domain" description="Late embryogenesis abundant protein LEA-2 subgroup" evidence="7">
    <location>
        <begin position="111"/>
        <end position="211"/>
    </location>
</feature>
<dbReference type="GeneID" id="111478818"/>
<reference evidence="9" key="1">
    <citation type="submission" date="2025-08" db="UniProtKB">
        <authorList>
            <consortium name="RefSeq"/>
        </authorList>
    </citation>
    <scope>IDENTIFICATION</scope>
    <source>
        <tissue evidence="9">Young leaves</tissue>
    </source>
</reference>
<dbReference type="GO" id="GO:0098542">
    <property type="term" value="P:defense response to other organism"/>
    <property type="evidence" value="ECO:0007669"/>
    <property type="project" value="InterPro"/>
</dbReference>
<name>A0A6J1IMT0_CUCMA</name>
<keyword evidence="3 6" id="KW-1133">Transmembrane helix</keyword>
<evidence type="ECO:0000259" key="7">
    <source>
        <dbReference type="Pfam" id="PF03168"/>
    </source>
</evidence>